<dbReference type="InterPro" id="IPR045126">
    <property type="entry name" value="TRAPPC10/Trs130"/>
</dbReference>
<gene>
    <name evidence="2" type="ORF">DILT_LOCUS247</name>
</gene>
<protein>
    <recommendedName>
        <fullName evidence="1">TRAPPC10/Trs130 N-terminal domain-containing protein</fullName>
    </recommendedName>
</protein>
<dbReference type="InterPro" id="IPR056913">
    <property type="entry name" value="TRAPPC10/Trs130_N"/>
</dbReference>
<evidence type="ECO:0000259" key="1">
    <source>
        <dbReference type="Pfam" id="PF23036"/>
    </source>
</evidence>
<sequence length="297" mass="32951">MLVCVSKSNPNSGEPESASIVEKYCTSSLTAQPIEWSRNPSLVTYTVHVDPTFMPLDTAKSGSTSKGRPTKFSPPAAYVFICPNDPEYYTSKGKADLKQWLEFLSTQKVNNSLIVTISNKDKKVPAKSSVLHKLKMDFMIDASDRLVDVPTDFQSASGAWQSLLSKMRNLILRALGSKLDTAENTAKSLLASHSEADWDFMDFLDCQEEIATLYSCLNLSEEAMQCLDKADHWLTSSLAEAQEGGTKSHSFFFFFKLLPHFAFSLHYALACRGSTVLLLLVRLSPFGARLSSSHMVY</sequence>
<dbReference type="AlphaFoldDB" id="A0A3P6PMP8"/>
<keyword evidence="3" id="KW-1185">Reference proteome</keyword>
<dbReference type="PANTHER" id="PTHR13251">
    <property type="entry name" value="EPILEPSY HOLOPROSENCEPHALY CANDIDATE 1/TMEM1"/>
    <property type="match status" value="1"/>
</dbReference>
<dbReference type="Proteomes" id="UP000281553">
    <property type="component" value="Unassembled WGS sequence"/>
</dbReference>
<dbReference type="GO" id="GO:1990071">
    <property type="term" value="C:TRAPPII protein complex"/>
    <property type="evidence" value="ECO:0007669"/>
    <property type="project" value="InterPro"/>
</dbReference>
<evidence type="ECO:0000313" key="3">
    <source>
        <dbReference type="Proteomes" id="UP000281553"/>
    </source>
</evidence>
<dbReference type="GO" id="GO:0034498">
    <property type="term" value="P:early endosome to Golgi transport"/>
    <property type="evidence" value="ECO:0007669"/>
    <property type="project" value="TreeGrafter"/>
</dbReference>
<evidence type="ECO:0000313" key="2">
    <source>
        <dbReference type="EMBL" id="VDK30853.1"/>
    </source>
</evidence>
<proteinExistence type="predicted"/>
<dbReference type="Pfam" id="PF23036">
    <property type="entry name" value="TRAPPC10_1st"/>
    <property type="match status" value="1"/>
</dbReference>
<reference evidence="2 3" key="1">
    <citation type="submission" date="2018-11" db="EMBL/GenBank/DDBJ databases">
        <authorList>
            <consortium name="Pathogen Informatics"/>
        </authorList>
    </citation>
    <scope>NUCLEOTIDE SEQUENCE [LARGE SCALE GENOMIC DNA]</scope>
</reference>
<feature type="domain" description="TRAPPC10/Trs130 N-terminal" evidence="1">
    <location>
        <begin position="19"/>
        <end position="244"/>
    </location>
</feature>
<dbReference type="EMBL" id="UYRU01000905">
    <property type="protein sequence ID" value="VDK30853.1"/>
    <property type="molecule type" value="Genomic_DNA"/>
</dbReference>
<dbReference type="GO" id="GO:0005829">
    <property type="term" value="C:cytosol"/>
    <property type="evidence" value="ECO:0007669"/>
    <property type="project" value="GOC"/>
</dbReference>
<name>A0A3P6PMP8_DIBLA</name>
<accession>A0A3P6PMP8</accession>
<dbReference type="GO" id="GO:0006891">
    <property type="term" value="P:intra-Golgi vesicle-mediated transport"/>
    <property type="evidence" value="ECO:0007669"/>
    <property type="project" value="TreeGrafter"/>
</dbReference>
<dbReference type="OrthoDB" id="10256906at2759"/>
<organism evidence="2 3">
    <name type="scientific">Dibothriocephalus latus</name>
    <name type="common">Fish tapeworm</name>
    <name type="synonym">Diphyllobothrium latum</name>
    <dbReference type="NCBI Taxonomy" id="60516"/>
    <lineage>
        <taxon>Eukaryota</taxon>
        <taxon>Metazoa</taxon>
        <taxon>Spiralia</taxon>
        <taxon>Lophotrochozoa</taxon>
        <taxon>Platyhelminthes</taxon>
        <taxon>Cestoda</taxon>
        <taxon>Eucestoda</taxon>
        <taxon>Diphyllobothriidea</taxon>
        <taxon>Diphyllobothriidae</taxon>
        <taxon>Dibothriocephalus</taxon>
    </lineage>
</organism>
<dbReference type="PANTHER" id="PTHR13251:SF3">
    <property type="entry name" value="TRAFFICKING PROTEIN PARTICLE COMPLEX SUBUNIT 10"/>
    <property type="match status" value="1"/>
</dbReference>